<dbReference type="GO" id="GO:0003824">
    <property type="term" value="F:catalytic activity"/>
    <property type="evidence" value="ECO:0007669"/>
    <property type="project" value="UniProtKB-KW"/>
</dbReference>
<dbReference type="SUPFAM" id="SSF56672">
    <property type="entry name" value="DNA/RNA polymerases"/>
    <property type="match status" value="1"/>
</dbReference>
<evidence type="ECO:0000313" key="3">
    <source>
        <dbReference type="EMBL" id="KAL3533353.1"/>
    </source>
</evidence>
<comment type="caution">
    <text evidence="3">The sequence shown here is derived from an EMBL/GenBank/DDBJ whole genome shotgun (WGS) entry which is preliminary data.</text>
</comment>
<accession>A0ABD3AQ97</accession>
<dbReference type="EMBL" id="JBJUIK010000003">
    <property type="protein sequence ID" value="KAL3533353.1"/>
    <property type="molecule type" value="Genomic_DNA"/>
</dbReference>
<evidence type="ECO:0000313" key="4">
    <source>
        <dbReference type="Proteomes" id="UP001630127"/>
    </source>
</evidence>
<dbReference type="PANTHER" id="PTHR37984">
    <property type="entry name" value="PROTEIN CBG26694"/>
    <property type="match status" value="1"/>
</dbReference>
<dbReference type="InterPro" id="IPR041577">
    <property type="entry name" value="RT_RNaseH_2"/>
</dbReference>
<reference evidence="3 4" key="1">
    <citation type="submission" date="2024-11" db="EMBL/GenBank/DDBJ databases">
        <title>A near-complete genome assembly of Cinchona calisaya.</title>
        <authorList>
            <person name="Lian D.C."/>
            <person name="Zhao X.W."/>
            <person name="Wei L."/>
        </authorList>
    </citation>
    <scope>NUCLEOTIDE SEQUENCE [LARGE SCALE GENOMIC DNA]</scope>
    <source>
        <tissue evidence="3">Nenye</tissue>
    </source>
</reference>
<gene>
    <name evidence="3" type="ORF">ACH5RR_006874</name>
</gene>
<sequence>MDGFMWDEAIVKAFQDLKVAMSIVLVLRLSYFSKAFVIETDACGTGMGNVLMQVKSLFYLSFVKKDMIAYVQQCDICQRNKHKNIPYLGLLQTLPIPSQVWSRNTMDFIENLPFSEGKDTILVLIDRVAHFLPLSHPFTAS</sequence>
<keyword evidence="1" id="KW-0511">Multifunctional enzyme</keyword>
<dbReference type="Pfam" id="PF17919">
    <property type="entry name" value="RT_RNaseH_2"/>
    <property type="match status" value="1"/>
</dbReference>
<proteinExistence type="predicted"/>
<dbReference type="AlphaFoldDB" id="A0ABD3AQ97"/>
<name>A0ABD3AQ97_9GENT</name>
<keyword evidence="4" id="KW-1185">Reference proteome</keyword>
<protein>
    <recommendedName>
        <fullName evidence="2">Reverse transcriptase/retrotransposon-derived protein RNase H-like domain-containing protein</fullName>
    </recommendedName>
</protein>
<dbReference type="InterPro" id="IPR050951">
    <property type="entry name" value="Retrovirus_Pol_polyprotein"/>
</dbReference>
<dbReference type="PANTHER" id="PTHR37984:SF5">
    <property type="entry name" value="PROTEIN NYNRIN-LIKE"/>
    <property type="match status" value="1"/>
</dbReference>
<dbReference type="InterPro" id="IPR043502">
    <property type="entry name" value="DNA/RNA_pol_sf"/>
</dbReference>
<evidence type="ECO:0000259" key="2">
    <source>
        <dbReference type="Pfam" id="PF17919"/>
    </source>
</evidence>
<organism evidence="3 4">
    <name type="scientific">Cinchona calisaya</name>
    <dbReference type="NCBI Taxonomy" id="153742"/>
    <lineage>
        <taxon>Eukaryota</taxon>
        <taxon>Viridiplantae</taxon>
        <taxon>Streptophyta</taxon>
        <taxon>Embryophyta</taxon>
        <taxon>Tracheophyta</taxon>
        <taxon>Spermatophyta</taxon>
        <taxon>Magnoliopsida</taxon>
        <taxon>eudicotyledons</taxon>
        <taxon>Gunneridae</taxon>
        <taxon>Pentapetalae</taxon>
        <taxon>asterids</taxon>
        <taxon>lamiids</taxon>
        <taxon>Gentianales</taxon>
        <taxon>Rubiaceae</taxon>
        <taxon>Cinchonoideae</taxon>
        <taxon>Cinchoneae</taxon>
        <taxon>Cinchona</taxon>
    </lineage>
</organism>
<feature type="domain" description="Reverse transcriptase/retrotransposon-derived protein RNase H-like" evidence="2">
    <location>
        <begin position="6"/>
        <end position="56"/>
    </location>
</feature>
<dbReference type="Proteomes" id="UP001630127">
    <property type="component" value="Unassembled WGS sequence"/>
</dbReference>
<evidence type="ECO:0000256" key="1">
    <source>
        <dbReference type="ARBA" id="ARBA00023268"/>
    </source>
</evidence>